<dbReference type="NCBIfam" id="TIGR02595">
    <property type="entry name" value="PEP_CTERM"/>
    <property type="match status" value="1"/>
</dbReference>
<dbReference type="KEGG" id="saci:Sinac_5798"/>
<reference evidence="2 3" key="1">
    <citation type="submission" date="2012-02" db="EMBL/GenBank/DDBJ databases">
        <title>Complete sequence of chromosome of Singulisphaera acidiphila DSM 18658.</title>
        <authorList>
            <consortium name="US DOE Joint Genome Institute (JGI-PGF)"/>
            <person name="Lucas S."/>
            <person name="Copeland A."/>
            <person name="Lapidus A."/>
            <person name="Glavina del Rio T."/>
            <person name="Dalin E."/>
            <person name="Tice H."/>
            <person name="Bruce D."/>
            <person name="Goodwin L."/>
            <person name="Pitluck S."/>
            <person name="Peters L."/>
            <person name="Ovchinnikova G."/>
            <person name="Chertkov O."/>
            <person name="Kyrpides N."/>
            <person name="Mavromatis K."/>
            <person name="Ivanova N."/>
            <person name="Brettin T."/>
            <person name="Detter J.C."/>
            <person name="Han C."/>
            <person name="Larimer F."/>
            <person name="Land M."/>
            <person name="Hauser L."/>
            <person name="Markowitz V."/>
            <person name="Cheng J.-F."/>
            <person name="Hugenholtz P."/>
            <person name="Woyke T."/>
            <person name="Wu D."/>
            <person name="Tindall B."/>
            <person name="Pomrenke H."/>
            <person name="Brambilla E."/>
            <person name="Klenk H.-P."/>
            <person name="Eisen J.A."/>
        </authorList>
    </citation>
    <scope>NUCLEOTIDE SEQUENCE [LARGE SCALE GENOMIC DNA]</scope>
    <source>
        <strain evidence="3">ATCC BAA-1392 / DSM 18658 / VKM B-2454 / MOB10</strain>
    </source>
</reference>
<organism evidence="2 3">
    <name type="scientific">Singulisphaera acidiphila (strain ATCC BAA-1392 / DSM 18658 / VKM B-2454 / MOB10)</name>
    <dbReference type="NCBI Taxonomy" id="886293"/>
    <lineage>
        <taxon>Bacteria</taxon>
        <taxon>Pseudomonadati</taxon>
        <taxon>Planctomycetota</taxon>
        <taxon>Planctomycetia</taxon>
        <taxon>Isosphaerales</taxon>
        <taxon>Isosphaeraceae</taxon>
        <taxon>Singulisphaera</taxon>
    </lineage>
</organism>
<evidence type="ECO:0000256" key="1">
    <source>
        <dbReference type="SAM" id="SignalP"/>
    </source>
</evidence>
<sequence length="207" mass="21293">MRMVRRWSGVSKLALALSLLLLTGANVSAGTLVTYSTSGTVESGGVSGSGVISFKSLTDASFNSPSFFSLGDFQVAALPTGTSTTYTNTPFSITLIANQVDGEVPVPNGSPIVISGVLNGTITGGNQSTVRALFNPIGEVPFQTGEFANVLTLPVTDIYLVPSTTNNGVTTAEAHLRTTVPEPTTIALFLATLAGLGLRRLRSPSAA</sequence>
<gene>
    <name evidence="2" type="ordered locus">Sinac_5798</name>
</gene>
<dbReference type="eggNOG" id="ENOG502ZS8Y">
    <property type="taxonomic scope" value="Bacteria"/>
</dbReference>
<protein>
    <submittedName>
        <fullName evidence="2">PEP-CTERM putative exosortase interaction domain-containing protein</fullName>
    </submittedName>
</protein>
<evidence type="ECO:0000313" key="2">
    <source>
        <dbReference type="EMBL" id="AGA29926.1"/>
    </source>
</evidence>
<feature type="signal peptide" evidence="1">
    <location>
        <begin position="1"/>
        <end position="29"/>
    </location>
</feature>
<dbReference type="InterPro" id="IPR013424">
    <property type="entry name" value="Ice-binding_C"/>
</dbReference>
<dbReference type="AlphaFoldDB" id="L0DMP0"/>
<feature type="chain" id="PRO_5003940260" evidence="1">
    <location>
        <begin position="30"/>
        <end position="207"/>
    </location>
</feature>
<dbReference type="Proteomes" id="UP000010798">
    <property type="component" value="Chromosome"/>
</dbReference>
<evidence type="ECO:0000313" key="3">
    <source>
        <dbReference type="Proteomes" id="UP000010798"/>
    </source>
</evidence>
<keyword evidence="1" id="KW-0732">Signal</keyword>
<keyword evidence="3" id="KW-1185">Reference proteome</keyword>
<dbReference type="HOGENOM" id="CLU_1325607_0_0_0"/>
<name>L0DMP0_SINAD</name>
<proteinExistence type="predicted"/>
<accession>L0DMP0</accession>
<dbReference type="EMBL" id="CP003364">
    <property type="protein sequence ID" value="AGA29926.1"/>
    <property type="molecule type" value="Genomic_DNA"/>
</dbReference>